<dbReference type="GO" id="GO:0005730">
    <property type="term" value="C:nucleolus"/>
    <property type="evidence" value="ECO:0007669"/>
    <property type="project" value="UniProtKB-SubCell"/>
</dbReference>
<protein>
    <recommendedName>
        <fullName evidence="3">Nucleolar protein 16</fullName>
    </recommendedName>
</protein>
<dbReference type="KEGG" id="goe:100907682"/>
<keyword evidence="6" id="KW-1185">Reference proteome</keyword>
<evidence type="ECO:0000313" key="7">
    <source>
        <dbReference type="RefSeq" id="XP_003747122.1"/>
    </source>
</evidence>
<feature type="compositionally biased region" description="Basic residues" evidence="5">
    <location>
        <begin position="1"/>
        <end position="10"/>
    </location>
</feature>
<dbReference type="InterPro" id="IPR019002">
    <property type="entry name" value="Ribosome_biogenesis_Nop16"/>
</dbReference>
<feature type="region of interest" description="Disordered" evidence="5">
    <location>
        <begin position="1"/>
        <end position="36"/>
    </location>
</feature>
<dbReference type="Pfam" id="PF09420">
    <property type="entry name" value="Nop16"/>
    <property type="match status" value="1"/>
</dbReference>
<dbReference type="AlphaFoldDB" id="A0AAJ6QXD4"/>
<evidence type="ECO:0000256" key="3">
    <source>
        <dbReference type="ARBA" id="ARBA00015522"/>
    </source>
</evidence>
<organism evidence="6 7">
    <name type="scientific">Galendromus occidentalis</name>
    <name type="common">western predatory mite</name>
    <dbReference type="NCBI Taxonomy" id="34638"/>
    <lineage>
        <taxon>Eukaryota</taxon>
        <taxon>Metazoa</taxon>
        <taxon>Ecdysozoa</taxon>
        <taxon>Arthropoda</taxon>
        <taxon>Chelicerata</taxon>
        <taxon>Arachnida</taxon>
        <taxon>Acari</taxon>
        <taxon>Parasitiformes</taxon>
        <taxon>Mesostigmata</taxon>
        <taxon>Gamasina</taxon>
        <taxon>Phytoseioidea</taxon>
        <taxon>Phytoseiidae</taxon>
        <taxon>Typhlodrominae</taxon>
        <taxon>Galendromus</taxon>
    </lineage>
</organism>
<sequence>MSRARRRRENRKTANINPKREQQKQKRKRCPRVPSDQLRAIWNNGMTTRRNIEGAGLLLDANKLDESEPKIERKLREKPTVVDLIEAEANQPRRDRSFVMKDDMKFLAMMISKHGMDEWSEMSRDPENVYQLTPKQIKRIFMKCQKVPVAYNALMIACGLKEVPEGLSHDMEVEGSS</sequence>
<keyword evidence="4" id="KW-0539">Nucleus</keyword>
<dbReference type="GO" id="GO:0042273">
    <property type="term" value="P:ribosomal large subunit biogenesis"/>
    <property type="evidence" value="ECO:0007669"/>
    <property type="project" value="TreeGrafter"/>
</dbReference>
<proteinExistence type="inferred from homology"/>
<comment type="subcellular location">
    <subcellularLocation>
        <location evidence="1">Nucleus</location>
        <location evidence="1">Nucleolus</location>
    </subcellularLocation>
</comment>
<name>A0AAJ6QXD4_9ACAR</name>
<reference evidence="7" key="1">
    <citation type="submission" date="2025-08" db="UniProtKB">
        <authorList>
            <consortium name="RefSeq"/>
        </authorList>
    </citation>
    <scope>IDENTIFICATION</scope>
</reference>
<evidence type="ECO:0000256" key="1">
    <source>
        <dbReference type="ARBA" id="ARBA00004604"/>
    </source>
</evidence>
<dbReference type="GeneID" id="100907682"/>
<accession>A0AAJ6QXD4</accession>
<gene>
    <name evidence="7" type="primary">LOC100907682</name>
</gene>
<dbReference type="PANTHER" id="PTHR13243:SF1">
    <property type="entry name" value="NUCLEOLAR PROTEIN 16"/>
    <property type="match status" value="1"/>
</dbReference>
<comment type="similarity">
    <text evidence="2">Belongs to the NOP16 family.</text>
</comment>
<evidence type="ECO:0000256" key="2">
    <source>
        <dbReference type="ARBA" id="ARBA00008479"/>
    </source>
</evidence>
<dbReference type="RefSeq" id="XP_003747122.1">
    <property type="nucleotide sequence ID" value="XM_003747074.2"/>
</dbReference>
<evidence type="ECO:0000313" key="6">
    <source>
        <dbReference type="Proteomes" id="UP000694867"/>
    </source>
</evidence>
<dbReference type="Proteomes" id="UP000694867">
    <property type="component" value="Unplaced"/>
</dbReference>
<dbReference type="PANTHER" id="PTHR13243">
    <property type="entry name" value="HSPC111 PROTEIN-RELATED"/>
    <property type="match status" value="1"/>
</dbReference>
<evidence type="ECO:0000256" key="4">
    <source>
        <dbReference type="ARBA" id="ARBA00023242"/>
    </source>
</evidence>
<evidence type="ECO:0000256" key="5">
    <source>
        <dbReference type="SAM" id="MobiDB-lite"/>
    </source>
</evidence>